<evidence type="ECO:0000313" key="2">
    <source>
        <dbReference type="EMBL" id="KIW76144.1"/>
    </source>
</evidence>
<accession>A0A0D2GUT3</accession>
<evidence type="ECO:0000313" key="3">
    <source>
        <dbReference type="Proteomes" id="UP000053029"/>
    </source>
</evidence>
<organism evidence="2 3">
    <name type="scientific">Fonsecaea pedrosoi CBS 271.37</name>
    <dbReference type="NCBI Taxonomy" id="1442368"/>
    <lineage>
        <taxon>Eukaryota</taxon>
        <taxon>Fungi</taxon>
        <taxon>Dikarya</taxon>
        <taxon>Ascomycota</taxon>
        <taxon>Pezizomycotina</taxon>
        <taxon>Eurotiomycetes</taxon>
        <taxon>Chaetothyriomycetidae</taxon>
        <taxon>Chaetothyriales</taxon>
        <taxon>Herpotrichiellaceae</taxon>
        <taxon>Fonsecaea</taxon>
    </lineage>
</organism>
<dbReference type="RefSeq" id="XP_013279952.1">
    <property type="nucleotide sequence ID" value="XM_013424498.1"/>
</dbReference>
<feature type="compositionally biased region" description="Low complexity" evidence="1">
    <location>
        <begin position="8"/>
        <end position="23"/>
    </location>
</feature>
<dbReference type="EMBL" id="KN846975">
    <property type="protein sequence ID" value="KIW76144.1"/>
    <property type="molecule type" value="Genomic_DNA"/>
</dbReference>
<dbReference type="VEuPathDB" id="FungiDB:Z517_10889"/>
<sequence>MSGKDGTSGETGSSVPSVPSGSSYYPYQIIKSGVNNVGNGWDTRIRPGGFASHYSNADGSYYYSNANGTTYYDNGYGGSIYTAPSGYVYKK</sequence>
<proteinExistence type="predicted"/>
<dbReference type="Proteomes" id="UP000053029">
    <property type="component" value="Unassembled WGS sequence"/>
</dbReference>
<dbReference type="GeneID" id="25310379"/>
<dbReference type="HOGENOM" id="CLU_162857_0_1_1"/>
<dbReference type="STRING" id="1442368.A0A0D2GUT3"/>
<protein>
    <submittedName>
        <fullName evidence="2">Uncharacterized protein</fullName>
    </submittedName>
</protein>
<name>A0A0D2GUT3_9EURO</name>
<evidence type="ECO:0000256" key="1">
    <source>
        <dbReference type="SAM" id="MobiDB-lite"/>
    </source>
</evidence>
<reference evidence="2 3" key="1">
    <citation type="submission" date="2015-01" db="EMBL/GenBank/DDBJ databases">
        <title>The Genome Sequence of Fonsecaea pedrosoi CBS 271.37.</title>
        <authorList>
            <consortium name="The Broad Institute Genomics Platform"/>
            <person name="Cuomo C."/>
            <person name="de Hoog S."/>
            <person name="Gorbushina A."/>
            <person name="Stielow B."/>
            <person name="Teixiera M."/>
            <person name="Abouelleil A."/>
            <person name="Chapman S.B."/>
            <person name="Priest M."/>
            <person name="Young S.K."/>
            <person name="Wortman J."/>
            <person name="Nusbaum C."/>
            <person name="Birren B."/>
        </authorList>
    </citation>
    <scope>NUCLEOTIDE SEQUENCE [LARGE SCALE GENOMIC DNA]</scope>
    <source>
        <strain evidence="2 3">CBS 271.37</strain>
    </source>
</reference>
<dbReference type="AlphaFoldDB" id="A0A0D2GUT3"/>
<keyword evidence="3" id="KW-1185">Reference proteome</keyword>
<gene>
    <name evidence="2" type="ORF">Z517_10889</name>
</gene>
<dbReference type="OrthoDB" id="5415522at2759"/>
<feature type="region of interest" description="Disordered" evidence="1">
    <location>
        <begin position="1"/>
        <end position="24"/>
    </location>
</feature>